<sequence length="93" mass="10371">FNPVQAGQLPSHRPGIDHEIDTDGRIHKPKIYGLTRTETQAIKAHIDDMLARGFIRPSTSPYASPVLVVRKPGGGLRICVDYRQLNAITKKNR</sequence>
<proteinExistence type="predicted"/>
<dbReference type="EMBL" id="ML975549">
    <property type="protein sequence ID" value="KAF1828429.1"/>
    <property type="molecule type" value="Genomic_DNA"/>
</dbReference>
<evidence type="ECO:0000313" key="2">
    <source>
        <dbReference type="EMBL" id="KAF1828429.1"/>
    </source>
</evidence>
<organism evidence="2 3">
    <name type="scientific">Decorospora gaudefroyi</name>
    <dbReference type="NCBI Taxonomy" id="184978"/>
    <lineage>
        <taxon>Eukaryota</taxon>
        <taxon>Fungi</taxon>
        <taxon>Dikarya</taxon>
        <taxon>Ascomycota</taxon>
        <taxon>Pezizomycotina</taxon>
        <taxon>Dothideomycetes</taxon>
        <taxon>Pleosporomycetidae</taxon>
        <taxon>Pleosporales</taxon>
        <taxon>Pleosporineae</taxon>
        <taxon>Pleosporaceae</taxon>
        <taxon>Decorospora</taxon>
    </lineage>
</organism>
<accession>A0A6A5JWP7</accession>
<dbReference type="OrthoDB" id="3695078at2759"/>
<dbReference type="PANTHER" id="PTHR15503">
    <property type="entry name" value="LDOC1 RELATED"/>
    <property type="match status" value="1"/>
</dbReference>
<feature type="compositionally biased region" description="Basic and acidic residues" evidence="1">
    <location>
        <begin position="14"/>
        <end position="23"/>
    </location>
</feature>
<dbReference type="AlphaFoldDB" id="A0A6A5JWP7"/>
<dbReference type="Proteomes" id="UP000800040">
    <property type="component" value="Unassembled WGS sequence"/>
</dbReference>
<reference evidence="2" key="1">
    <citation type="submission" date="2020-01" db="EMBL/GenBank/DDBJ databases">
        <authorList>
            <consortium name="DOE Joint Genome Institute"/>
            <person name="Haridas S."/>
            <person name="Albert R."/>
            <person name="Binder M."/>
            <person name="Bloem J."/>
            <person name="Labutti K."/>
            <person name="Salamov A."/>
            <person name="Andreopoulos B."/>
            <person name="Baker S.E."/>
            <person name="Barry K."/>
            <person name="Bills G."/>
            <person name="Bluhm B.H."/>
            <person name="Cannon C."/>
            <person name="Castanera R."/>
            <person name="Culley D.E."/>
            <person name="Daum C."/>
            <person name="Ezra D."/>
            <person name="Gonzalez J.B."/>
            <person name="Henrissat B."/>
            <person name="Kuo A."/>
            <person name="Liang C."/>
            <person name="Lipzen A."/>
            <person name="Lutzoni F."/>
            <person name="Magnuson J."/>
            <person name="Mondo S."/>
            <person name="Nolan M."/>
            <person name="Ohm R."/>
            <person name="Pangilinan J."/>
            <person name="Park H.-J."/>
            <person name="Ramirez L."/>
            <person name="Alfaro M."/>
            <person name="Sun H."/>
            <person name="Tritt A."/>
            <person name="Yoshinaga Y."/>
            <person name="Zwiers L.-H."/>
            <person name="Turgeon B.G."/>
            <person name="Goodwin S.B."/>
            <person name="Spatafora J.W."/>
            <person name="Crous P.W."/>
            <person name="Grigoriev I.V."/>
        </authorList>
    </citation>
    <scope>NUCLEOTIDE SEQUENCE</scope>
    <source>
        <strain evidence="2">P77</strain>
    </source>
</reference>
<protein>
    <submittedName>
        <fullName evidence="2">DNA/RNA polymerase</fullName>
    </submittedName>
</protein>
<feature type="non-terminal residue" evidence="2">
    <location>
        <position position="1"/>
    </location>
</feature>
<name>A0A6A5JWP7_9PLEO</name>
<keyword evidence="3" id="KW-1185">Reference proteome</keyword>
<dbReference type="PANTHER" id="PTHR15503:SF22">
    <property type="entry name" value="TRANSPOSON TY3-I GAG POLYPROTEIN"/>
    <property type="match status" value="1"/>
</dbReference>
<dbReference type="InterPro" id="IPR032567">
    <property type="entry name" value="RTL1-rel"/>
</dbReference>
<feature type="region of interest" description="Disordered" evidence="1">
    <location>
        <begin position="1"/>
        <end position="23"/>
    </location>
</feature>
<dbReference type="SUPFAM" id="SSF56672">
    <property type="entry name" value="DNA/RNA polymerases"/>
    <property type="match status" value="1"/>
</dbReference>
<feature type="non-terminal residue" evidence="2">
    <location>
        <position position="93"/>
    </location>
</feature>
<evidence type="ECO:0000256" key="1">
    <source>
        <dbReference type="SAM" id="MobiDB-lite"/>
    </source>
</evidence>
<dbReference type="Gene3D" id="3.10.10.10">
    <property type="entry name" value="HIV Type 1 Reverse Transcriptase, subunit A, domain 1"/>
    <property type="match status" value="1"/>
</dbReference>
<gene>
    <name evidence="2" type="ORF">BDW02DRAFT_463315</name>
</gene>
<dbReference type="InterPro" id="IPR043502">
    <property type="entry name" value="DNA/RNA_pol_sf"/>
</dbReference>
<evidence type="ECO:0000313" key="3">
    <source>
        <dbReference type="Proteomes" id="UP000800040"/>
    </source>
</evidence>